<keyword evidence="2" id="KW-0226">DNA condensation</keyword>
<reference evidence="5 6" key="1">
    <citation type="submission" date="2018-06" db="EMBL/GenBank/DDBJ databases">
        <authorList>
            <person name="Strepis N."/>
        </authorList>
    </citation>
    <scope>NUCLEOTIDE SEQUENCE [LARGE SCALE GENOMIC DNA]</scope>
    <source>
        <strain evidence="5">LUCI</strain>
    </source>
</reference>
<dbReference type="SUPFAM" id="SSF47729">
    <property type="entry name" value="IHF-like DNA-binding proteins"/>
    <property type="match status" value="1"/>
</dbReference>
<organism evidence="5 6">
    <name type="scientific">Lucifera butyrica</name>
    <dbReference type="NCBI Taxonomy" id="1351585"/>
    <lineage>
        <taxon>Bacteria</taxon>
        <taxon>Bacillati</taxon>
        <taxon>Bacillota</taxon>
        <taxon>Negativicutes</taxon>
        <taxon>Veillonellales</taxon>
        <taxon>Veillonellaceae</taxon>
        <taxon>Lucifera</taxon>
    </lineage>
</organism>
<dbReference type="EMBL" id="UPPP01000063">
    <property type="protein sequence ID" value="VBB06379.1"/>
    <property type="molecule type" value="Genomic_DNA"/>
</dbReference>
<evidence type="ECO:0000313" key="6">
    <source>
        <dbReference type="Proteomes" id="UP000277811"/>
    </source>
</evidence>
<dbReference type="GO" id="GO:0006270">
    <property type="term" value="P:DNA replication initiation"/>
    <property type="evidence" value="ECO:0007669"/>
    <property type="project" value="UniProtKB-ARBA"/>
</dbReference>
<dbReference type="OrthoDB" id="9799835at2"/>
<dbReference type="Gene3D" id="4.10.520.10">
    <property type="entry name" value="IHF-like DNA-binding proteins"/>
    <property type="match status" value="1"/>
</dbReference>
<evidence type="ECO:0000256" key="1">
    <source>
        <dbReference type="ARBA" id="ARBA00010529"/>
    </source>
</evidence>
<dbReference type="RefSeq" id="WP_122627329.1">
    <property type="nucleotide sequence ID" value="NZ_UPPP01000063.1"/>
</dbReference>
<dbReference type="PANTHER" id="PTHR33175">
    <property type="entry name" value="DNA-BINDING PROTEIN HU"/>
    <property type="match status" value="1"/>
</dbReference>
<dbReference type="GO" id="GO:1990103">
    <property type="term" value="C:DnaA-HU complex"/>
    <property type="evidence" value="ECO:0007669"/>
    <property type="project" value="UniProtKB-ARBA"/>
</dbReference>
<proteinExistence type="inferred from homology"/>
<dbReference type="PANTHER" id="PTHR33175:SF3">
    <property type="entry name" value="DNA-BINDING PROTEIN HU-BETA"/>
    <property type="match status" value="1"/>
</dbReference>
<evidence type="ECO:0000313" key="5">
    <source>
        <dbReference type="EMBL" id="VBB06379.1"/>
    </source>
</evidence>
<dbReference type="GO" id="GO:0003677">
    <property type="term" value="F:DNA binding"/>
    <property type="evidence" value="ECO:0007669"/>
    <property type="project" value="UniProtKB-KW"/>
</dbReference>
<dbReference type="PRINTS" id="PR01727">
    <property type="entry name" value="DNABINDINGHU"/>
</dbReference>
<evidence type="ECO:0000256" key="3">
    <source>
        <dbReference type="ARBA" id="ARBA00023125"/>
    </source>
</evidence>
<evidence type="ECO:0000256" key="2">
    <source>
        <dbReference type="ARBA" id="ARBA00023067"/>
    </source>
</evidence>
<dbReference type="GO" id="GO:1990178">
    <property type="term" value="C:HU-DNA complex"/>
    <property type="evidence" value="ECO:0007669"/>
    <property type="project" value="UniProtKB-ARBA"/>
</dbReference>
<sequence length="91" mass="9848">MNKTELVASVAEKAAMTKKDAEKAVNALFASIEESLVKNDKVQVIGFGTFEVKTREERKGRNPQTGAEITIPASKTPVFKAGKGLKDIVNQ</sequence>
<dbReference type="GO" id="GO:0030527">
    <property type="term" value="F:structural constituent of chromatin"/>
    <property type="evidence" value="ECO:0007669"/>
    <property type="project" value="InterPro"/>
</dbReference>
<dbReference type="InterPro" id="IPR020816">
    <property type="entry name" value="Histone-like_DNA-bd_CS"/>
</dbReference>
<gene>
    <name evidence="5" type="ORF">LUCI_1610</name>
</gene>
<dbReference type="GO" id="GO:0005829">
    <property type="term" value="C:cytosol"/>
    <property type="evidence" value="ECO:0007669"/>
    <property type="project" value="UniProtKB-ARBA"/>
</dbReference>
<keyword evidence="6" id="KW-1185">Reference proteome</keyword>
<name>A0A498R5F0_9FIRM</name>
<dbReference type="InterPro" id="IPR010992">
    <property type="entry name" value="IHF-like_DNA-bd_dom_sf"/>
</dbReference>
<protein>
    <submittedName>
        <fullName evidence="5">Prokaryotic integration host factor signature</fullName>
    </submittedName>
</protein>
<dbReference type="Pfam" id="PF00216">
    <property type="entry name" value="Bac_DNA_binding"/>
    <property type="match status" value="1"/>
</dbReference>
<dbReference type="PROSITE" id="PS00045">
    <property type="entry name" value="HISTONE_LIKE"/>
    <property type="match status" value="1"/>
</dbReference>
<dbReference type="CDD" id="cd13831">
    <property type="entry name" value="HU"/>
    <property type="match status" value="1"/>
</dbReference>
<dbReference type="GO" id="GO:0030261">
    <property type="term" value="P:chromosome condensation"/>
    <property type="evidence" value="ECO:0007669"/>
    <property type="project" value="UniProtKB-KW"/>
</dbReference>
<dbReference type="Proteomes" id="UP000277811">
    <property type="component" value="Unassembled WGS sequence"/>
</dbReference>
<comment type="similarity">
    <text evidence="1 4">Belongs to the bacterial histone-like protein family.</text>
</comment>
<keyword evidence="3" id="KW-0238">DNA-binding</keyword>
<dbReference type="GO" id="GO:0010467">
    <property type="term" value="P:gene expression"/>
    <property type="evidence" value="ECO:0007669"/>
    <property type="project" value="UniProtKB-ARBA"/>
</dbReference>
<dbReference type="GO" id="GO:0042802">
    <property type="term" value="F:identical protein binding"/>
    <property type="evidence" value="ECO:0007669"/>
    <property type="project" value="UniProtKB-ARBA"/>
</dbReference>
<dbReference type="AlphaFoldDB" id="A0A498R5F0"/>
<accession>A0A498R5F0</accession>
<evidence type="ECO:0000256" key="4">
    <source>
        <dbReference type="RuleBase" id="RU003939"/>
    </source>
</evidence>
<dbReference type="InterPro" id="IPR000119">
    <property type="entry name" value="Hist_DNA-bd"/>
</dbReference>
<dbReference type="SMART" id="SM00411">
    <property type="entry name" value="BHL"/>
    <property type="match status" value="1"/>
</dbReference>
<dbReference type="FunFam" id="4.10.520.10:FF:000001">
    <property type="entry name" value="DNA-binding protein HU"/>
    <property type="match status" value="1"/>
</dbReference>